<sequence>MPVLLKATLDRCGGSRATLPSQASLAFEHRKSATVLTDAGNASSSRHHLHASDRQSTIASVSTSRSLNLPTNDTYSTINNKLSDDNAQQQHQQRSFLQNVKRIYKRYHFNYLLPLLFVMLYMLFGAIIFLLLEKADNDKAKQAEYSTYVHQRGLLVKRLEEILTDLAAERPGRRQLFIEEAVDYFHKQIGFSVSNESDWSLVTALYYSGTLFTTIG</sequence>
<keyword evidence="2" id="KW-0812">Transmembrane</keyword>
<dbReference type="Gene3D" id="1.10.287.70">
    <property type="match status" value="1"/>
</dbReference>
<evidence type="ECO:0000256" key="2">
    <source>
        <dbReference type="SAM" id="Phobius"/>
    </source>
</evidence>
<dbReference type="WBParaSite" id="SMUV_0000070101-mRNA-1">
    <property type="protein sequence ID" value="SMUV_0000070101-mRNA-1"/>
    <property type="gene ID" value="SMUV_0000070101"/>
</dbReference>
<keyword evidence="2" id="KW-0472">Membrane</keyword>
<evidence type="ECO:0000313" key="4">
    <source>
        <dbReference type="WBParaSite" id="SMUV_0000070101-mRNA-1"/>
    </source>
</evidence>
<evidence type="ECO:0000256" key="1">
    <source>
        <dbReference type="SAM" id="MobiDB-lite"/>
    </source>
</evidence>
<dbReference type="SUPFAM" id="SSF81324">
    <property type="entry name" value="Voltage-gated potassium channels"/>
    <property type="match status" value="1"/>
</dbReference>
<proteinExistence type="predicted"/>
<keyword evidence="3" id="KW-1185">Reference proteome</keyword>
<dbReference type="STRING" id="451379.A0A0N5A9C7"/>
<keyword evidence="2" id="KW-1133">Transmembrane helix</keyword>
<feature type="compositionally biased region" description="Polar residues" evidence="1">
    <location>
        <begin position="54"/>
        <end position="63"/>
    </location>
</feature>
<feature type="region of interest" description="Disordered" evidence="1">
    <location>
        <begin position="44"/>
        <end position="63"/>
    </location>
</feature>
<dbReference type="Proteomes" id="UP000046393">
    <property type="component" value="Unplaced"/>
</dbReference>
<evidence type="ECO:0000313" key="3">
    <source>
        <dbReference type="Proteomes" id="UP000046393"/>
    </source>
</evidence>
<organism evidence="3 4">
    <name type="scientific">Syphacia muris</name>
    <dbReference type="NCBI Taxonomy" id="451379"/>
    <lineage>
        <taxon>Eukaryota</taxon>
        <taxon>Metazoa</taxon>
        <taxon>Ecdysozoa</taxon>
        <taxon>Nematoda</taxon>
        <taxon>Chromadorea</taxon>
        <taxon>Rhabditida</taxon>
        <taxon>Spirurina</taxon>
        <taxon>Oxyuridomorpha</taxon>
        <taxon>Oxyuroidea</taxon>
        <taxon>Oxyuridae</taxon>
        <taxon>Syphacia</taxon>
    </lineage>
</organism>
<feature type="transmembrane region" description="Helical" evidence="2">
    <location>
        <begin position="111"/>
        <end position="132"/>
    </location>
</feature>
<name>A0A0N5A9C7_9BILA</name>
<reference evidence="4" key="1">
    <citation type="submission" date="2017-02" db="UniProtKB">
        <authorList>
            <consortium name="WormBaseParasite"/>
        </authorList>
    </citation>
    <scope>IDENTIFICATION</scope>
</reference>
<protein>
    <submittedName>
        <fullName evidence="4">Ion_trans_2 domain-containing protein</fullName>
    </submittedName>
</protein>
<dbReference type="AlphaFoldDB" id="A0A0N5A9C7"/>
<accession>A0A0N5A9C7</accession>